<dbReference type="PANTHER" id="PTHR38474">
    <property type="entry name" value="SLR0299 PROTEIN"/>
    <property type="match status" value="1"/>
</dbReference>
<dbReference type="PANTHER" id="PTHR38474:SF2">
    <property type="entry name" value="CHLORAMPHENICOL ACETYLTRANSFERASE"/>
    <property type="match status" value="1"/>
</dbReference>
<reference evidence="9 10" key="1">
    <citation type="submission" date="2020-03" db="EMBL/GenBank/DDBJ databases">
        <title>Complete genome sequence of Orbus sp. IPMB12 (BCRC 80908).</title>
        <authorList>
            <person name="Lo W.-S."/>
            <person name="Chang T.-H."/>
            <person name="Kuo C.-H."/>
        </authorList>
    </citation>
    <scope>NUCLEOTIDE SEQUENCE [LARGE SCALE GENOMIC DNA]</scope>
    <source>
        <strain evidence="9 10">IPMB12</strain>
    </source>
</reference>
<dbReference type="InParanoid" id="A0A6G9IAZ2"/>
<evidence type="ECO:0000256" key="7">
    <source>
        <dbReference type="RuleBase" id="RU000503"/>
    </source>
</evidence>
<dbReference type="Pfam" id="PF00302">
    <property type="entry name" value="CAT"/>
    <property type="match status" value="1"/>
</dbReference>
<evidence type="ECO:0000256" key="6">
    <source>
        <dbReference type="PIRSR" id="PIRSR000440-1"/>
    </source>
</evidence>
<keyword evidence="4 7" id="KW-0046">Antibiotic resistance</keyword>
<gene>
    <name evidence="9" type="primary">catA</name>
    <name evidence="9" type="ORF">IPMB12_06655</name>
</gene>
<dbReference type="NCBIfam" id="NF000491">
    <property type="entry name" value="chloram_CatA"/>
    <property type="match status" value="1"/>
</dbReference>
<feature type="active site" description="Proton acceptor" evidence="6">
    <location>
        <position position="190"/>
    </location>
</feature>
<dbReference type="InterPro" id="IPR023213">
    <property type="entry name" value="CAT-like_dom_sf"/>
</dbReference>
<dbReference type="RefSeq" id="WP_166916169.1">
    <property type="nucleotide sequence ID" value="NZ_CP050253.1"/>
</dbReference>
<dbReference type="EC" id="2.3.1.28" evidence="7"/>
<evidence type="ECO:0000256" key="8">
    <source>
        <dbReference type="RuleBase" id="RU004156"/>
    </source>
</evidence>
<accession>A0A6G9IAZ2</accession>
<dbReference type="PROSITE" id="PS00100">
    <property type="entry name" value="CAT"/>
    <property type="match status" value="1"/>
</dbReference>
<evidence type="ECO:0000313" key="9">
    <source>
        <dbReference type="EMBL" id="QIQ21396.1"/>
    </source>
</evidence>
<proteinExistence type="inferred from homology"/>
<organism evidence="9 10">
    <name type="scientific">Zophobihabitans entericus</name>
    <dbReference type="NCBI Taxonomy" id="1635327"/>
    <lineage>
        <taxon>Bacteria</taxon>
        <taxon>Pseudomonadati</taxon>
        <taxon>Pseudomonadota</taxon>
        <taxon>Gammaproteobacteria</taxon>
        <taxon>Orbales</taxon>
        <taxon>Orbaceae</taxon>
        <taxon>Zophobihabitans</taxon>
    </lineage>
</organism>
<dbReference type="InterPro" id="IPR001707">
    <property type="entry name" value="Cmp_AcTrfase"/>
</dbReference>
<evidence type="ECO:0000256" key="2">
    <source>
        <dbReference type="ARBA" id="ARBA00010571"/>
    </source>
</evidence>
<dbReference type="Gene3D" id="3.30.559.10">
    <property type="entry name" value="Chloramphenicol acetyltransferase-like domain"/>
    <property type="match status" value="1"/>
</dbReference>
<comment type="similarity">
    <text evidence="2 8">Belongs to the chloramphenicol acetyltransferase family.</text>
</comment>
<evidence type="ECO:0000256" key="4">
    <source>
        <dbReference type="ARBA" id="ARBA00023251"/>
    </source>
</evidence>
<name>A0A6G9IAZ2_9GAMM</name>
<evidence type="ECO:0000256" key="3">
    <source>
        <dbReference type="ARBA" id="ARBA00022679"/>
    </source>
</evidence>
<comment type="function">
    <text evidence="1 7">This enzyme is an effector of chloramphenicol resistance in bacteria.</text>
</comment>
<dbReference type="GO" id="GO:0046677">
    <property type="term" value="P:response to antibiotic"/>
    <property type="evidence" value="ECO:0007669"/>
    <property type="project" value="UniProtKB-KW"/>
</dbReference>
<dbReference type="SMART" id="SM01059">
    <property type="entry name" value="CAT"/>
    <property type="match status" value="1"/>
</dbReference>
<dbReference type="PIRSF" id="PIRSF000440">
    <property type="entry name" value="CAT"/>
    <property type="match status" value="1"/>
</dbReference>
<protein>
    <recommendedName>
        <fullName evidence="7">Chloramphenicol acetyltransferase</fullName>
        <ecNumber evidence="7">2.3.1.28</ecNumber>
    </recommendedName>
</protein>
<evidence type="ECO:0000313" key="10">
    <source>
        <dbReference type="Proteomes" id="UP000501168"/>
    </source>
</evidence>
<dbReference type="EMBL" id="CP050253">
    <property type="protein sequence ID" value="QIQ21396.1"/>
    <property type="molecule type" value="Genomic_DNA"/>
</dbReference>
<dbReference type="GO" id="GO:0008811">
    <property type="term" value="F:chloramphenicol O-acetyltransferase activity"/>
    <property type="evidence" value="ECO:0007669"/>
    <property type="project" value="UniProtKB-EC"/>
</dbReference>
<evidence type="ECO:0000256" key="1">
    <source>
        <dbReference type="ARBA" id="ARBA00002150"/>
    </source>
</evidence>
<dbReference type="KEGG" id="orb:IPMB12_06655"/>
<keyword evidence="10" id="KW-1185">Reference proteome</keyword>
<evidence type="ECO:0000256" key="5">
    <source>
        <dbReference type="ARBA" id="ARBA00023315"/>
    </source>
</evidence>
<dbReference type="InterPro" id="IPR018372">
    <property type="entry name" value="Chloramphenicol_AcTrfase_AS"/>
</dbReference>
<keyword evidence="5 7" id="KW-0012">Acyltransferase</keyword>
<keyword evidence="3 7" id="KW-0808">Transferase</keyword>
<dbReference type="AlphaFoldDB" id="A0A6G9IAZ2"/>
<dbReference type="Proteomes" id="UP000501168">
    <property type="component" value="Chromosome"/>
</dbReference>
<comment type="catalytic activity">
    <reaction evidence="7">
        <text>chloramphenicol + acetyl-CoA = chloramphenicol 3-acetate + CoA</text>
        <dbReference type="Rhea" id="RHEA:18421"/>
        <dbReference type="ChEBI" id="CHEBI:16730"/>
        <dbReference type="ChEBI" id="CHEBI:17698"/>
        <dbReference type="ChEBI" id="CHEBI:57287"/>
        <dbReference type="ChEBI" id="CHEBI:57288"/>
        <dbReference type="EC" id="2.3.1.28"/>
    </reaction>
</comment>
<sequence>MNFNLLDLNNWTRKSYYLHYMNNLPCTYSLTVNINITGLLTALKKRHKKIYPAQIYMLTTIVNQHKEFRMSLDSQGKLGYWSELNPGYTILNKESETFASIWTEYQESFIHFYQNCMNDTNAYSQATSLFPQELQPVNFFNISSLPWVNFTSFNLNVLSNNNYLLPIFTLGKFIEQDNQILMPLAIQVHHAVCDGFHVGRFVNDLQELANNYRTWVDQ</sequence>
<dbReference type="SUPFAM" id="SSF52777">
    <property type="entry name" value="CoA-dependent acyltransferases"/>
    <property type="match status" value="1"/>
</dbReference>